<accession>A0A1E2SLX1</accession>
<reference evidence="4 5" key="1">
    <citation type="submission" date="2015-11" db="EMBL/GenBank/DDBJ databases">
        <authorList>
            <person name="Zhang Y."/>
            <person name="Guo Z."/>
        </authorList>
    </citation>
    <scope>NUCLEOTIDE SEQUENCE [LARGE SCALE GENOMIC DNA]</scope>
    <source>
        <strain evidence="5">gdw1</strain>
    </source>
</reference>
<dbReference type="Pfam" id="PF18914">
    <property type="entry name" value="DUF5666"/>
    <property type="match status" value="1"/>
</dbReference>
<dbReference type="EMBL" id="LNZG01000005">
    <property type="protein sequence ID" value="ODA90835.1"/>
    <property type="molecule type" value="Genomic_DNA"/>
</dbReference>
<organism evidence="4 5">
    <name type="scientific">Leifsonia xyli subsp. xyli</name>
    <dbReference type="NCBI Taxonomy" id="59736"/>
    <lineage>
        <taxon>Bacteria</taxon>
        <taxon>Bacillati</taxon>
        <taxon>Actinomycetota</taxon>
        <taxon>Actinomycetes</taxon>
        <taxon>Micrococcales</taxon>
        <taxon>Microbacteriaceae</taxon>
        <taxon>Leifsonia</taxon>
    </lineage>
</organism>
<evidence type="ECO:0000313" key="5">
    <source>
        <dbReference type="Proteomes" id="UP000094426"/>
    </source>
</evidence>
<feature type="domain" description="DUF5666" evidence="3">
    <location>
        <begin position="125"/>
        <end position="188"/>
    </location>
</feature>
<proteinExistence type="predicted"/>
<protein>
    <recommendedName>
        <fullName evidence="3">DUF5666 domain-containing protein</fullName>
    </recommendedName>
</protein>
<evidence type="ECO:0000256" key="2">
    <source>
        <dbReference type="SAM" id="Phobius"/>
    </source>
</evidence>
<feature type="region of interest" description="Disordered" evidence="1">
    <location>
        <begin position="1"/>
        <end position="33"/>
    </location>
</feature>
<keyword evidence="2" id="KW-0812">Transmembrane</keyword>
<comment type="caution">
    <text evidence="4">The sequence shown here is derived from an EMBL/GenBank/DDBJ whole genome shotgun (WGS) entry which is preliminary data.</text>
</comment>
<sequence length="209" mass="21129">MDDAQPTGPLPGQQSAPPAEGPVPPGAVPSNAASSSATLAEPFYKRHGLAFAISTFALGAVVVFGLAGAGAFAVGTMIFHNAHAVHENDGRLAGPLLPGWQGNGNGNGNGNGEQIPRVGGVVWATVSSISGDTWKVETLSGETLTVTTTSSTKYGVSGQPTDVSGFAKGDEVIVVGKRSGGVVAATRILKVDLLPQHQSATPRPIEPSR</sequence>
<dbReference type="Proteomes" id="UP000094426">
    <property type="component" value="Unassembled WGS sequence"/>
</dbReference>
<evidence type="ECO:0000259" key="3">
    <source>
        <dbReference type="Pfam" id="PF18914"/>
    </source>
</evidence>
<gene>
    <name evidence="4" type="ORF">ATY41_07875</name>
</gene>
<evidence type="ECO:0000256" key="1">
    <source>
        <dbReference type="SAM" id="MobiDB-lite"/>
    </source>
</evidence>
<dbReference type="AlphaFoldDB" id="A0A1E2SLX1"/>
<dbReference type="RefSeq" id="WP_011186171.1">
    <property type="nucleotide sequence ID" value="NZ_LNZG01000005.1"/>
</dbReference>
<name>A0A1E2SLX1_LEIXY</name>
<keyword evidence="2" id="KW-0472">Membrane</keyword>
<evidence type="ECO:0000313" key="4">
    <source>
        <dbReference type="EMBL" id="ODA90835.1"/>
    </source>
</evidence>
<keyword evidence="2" id="KW-1133">Transmembrane helix</keyword>
<feature type="transmembrane region" description="Helical" evidence="2">
    <location>
        <begin position="49"/>
        <end position="74"/>
    </location>
</feature>
<dbReference type="InterPro" id="IPR043724">
    <property type="entry name" value="DUF5666"/>
</dbReference>